<accession>A0A0D1VW92</accession>
<dbReference type="OrthoDB" id="10551815at2759"/>
<dbReference type="EMBL" id="KN846953">
    <property type="protein sequence ID" value="KIV80500.1"/>
    <property type="molecule type" value="Genomic_DNA"/>
</dbReference>
<dbReference type="Proteomes" id="UP000053599">
    <property type="component" value="Unassembled WGS sequence"/>
</dbReference>
<dbReference type="AlphaFoldDB" id="A0A0D1VW92"/>
<proteinExistence type="predicted"/>
<gene>
    <name evidence="1" type="ORF">PV11_07996</name>
</gene>
<organism evidence="1 2">
    <name type="scientific">Exophiala sideris</name>
    <dbReference type="NCBI Taxonomy" id="1016849"/>
    <lineage>
        <taxon>Eukaryota</taxon>
        <taxon>Fungi</taxon>
        <taxon>Dikarya</taxon>
        <taxon>Ascomycota</taxon>
        <taxon>Pezizomycotina</taxon>
        <taxon>Eurotiomycetes</taxon>
        <taxon>Chaetothyriomycetidae</taxon>
        <taxon>Chaetothyriales</taxon>
        <taxon>Herpotrichiellaceae</taxon>
        <taxon>Exophiala</taxon>
    </lineage>
</organism>
<name>A0A0D1VW92_9EURO</name>
<dbReference type="HOGENOM" id="CLU_1294411_0_0_1"/>
<protein>
    <submittedName>
        <fullName evidence="1">Uncharacterized protein</fullName>
    </submittedName>
</protein>
<evidence type="ECO:0000313" key="2">
    <source>
        <dbReference type="Proteomes" id="UP000053599"/>
    </source>
</evidence>
<sequence>MEDQAQQRLLEIRKEANPMQSATGRMRSRISSLAGIQKEVQEVDTASTKICEEVKEVTQAGLVFVRDMQMGIWNNEYTELSHKMIFNLQRGLKAEQESVQEILGHKTHNEPMVGVPELLQRHKMLVGQQDQFKSRKLKSSLKVTLAILKSTAMGYVKVATELTQMLKETRSLWAKVNLNLGLAGMVVRSAGDAAISSLVAQVTTMEDYEGYDE</sequence>
<evidence type="ECO:0000313" key="1">
    <source>
        <dbReference type="EMBL" id="KIV80500.1"/>
    </source>
</evidence>
<reference evidence="1 2" key="1">
    <citation type="submission" date="2015-01" db="EMBL/GenBank/DDBJ databases">
        <title>The Genome Sequence of Exophiala sideris CBS121828.</title>
        <authorList>
            <consortium name="The Broad Institute Genomics Platform"/>
            <person name="Cuomo C."/>
            <person name="de Hoog S."/>
            <person name="Gorbushina A."/>
            <person name="Stielow B."/>
            <person name="Teixiera M."/>
            <person name="Abouelleil A."/>
            <person name="Chapman S.B."/>
            <person name="Priest M."/>
            <person name="Young S.K."/>
            <person name="Wortman J."/>
            <person name="Nusbaum C."/>
            <person name="Birren B."/>
        </authorList>
    </citation>
    <scope>NUCLEOTIDE SEQUENCE [LARGE SCALE GENOMIC DNA]</scope>
    <source>
        <strain evidence="1 2">CBS 121828</strain>
    </source>
</reference>